<dbReference type="PROSITE" id="PS51318">
    <property type="entry name" value="TAT"/>
    <property type="match status" value="1"/>
</dbReference>
<sequence length="458" mass="49648">MKTLTRRTVLRGAGVALALPAFEALAQTSAKSPNRLAVLYMPNGVNPFAWTPKGTGSQFELSEILAPLAPVKDDILVLTELMNHGSITGDGHYYKIAPFLTGTTISKTTGANLNAGGVSLDQLIAQKLGNLTPLPSLELSVDPPTTYVDTNVGLTALYGSHISWSTPTTPVSREINPQAAFDRLFRQGQSGKGVSASDASVLDAVMDDASGLKKKISAADRLKLEEYLDAVRAVEKRIAFDAKRRKGSILDDPILRAESEKLDKRIKDWYAVPGDKRPLDHTEQVRIMLDLMVLGFWSDSTRVSTFLFGNEVSGRNFSFLPGVNGGHHEYSHHEGKADKLDPYKKIGAWHMAQYGYMLQRMKAIKDGESTLLDNSMVLIGSGIKDGNAHSPYNLPIVLGGRGGGSISTGRHLVYSKETPLCNLHLGLLRRMGVQAERFGDSTGELKGLSERDFAGLTG</sequence>
<name>A0A7W9SVL8_ARMRO</name>
<comment type="caution">
    <text evidence="2">The sequence shown here is derived from an EMBL/GenBank/DDBJ whole genome shotgun (WGS) entry which is preliminary data.</text>
</comment>
<dbReference type="InterPro" id="IPR006311">
    <property type="entry name" value="TAT_signal"/>
</dbReference>
<feature type="signal peptide" evidence="1">
    <location>
        <begin position="1"/>
        <end position="26"/>
    </location>
</feature>
<dbReference type="Proteomes" id="UP000520814">
    <property type="component" value="Unassembled WGS sequence"/>
</dbReference>
<gene>
    <name evidence="2" type="ORF">HNQ39_005346</name>
</gene>
<dbReference type="RefSeq" id="WP_221290356.1">
    <property type="nucleotide sequence ID" value="NZ_JACHGW010000007.1"/>
</dbReference>
<organism evidence="2 3">
    <name type="scientific">Armatimonas rosea</name>
    <dbReference type="NCBI Taxonomy" id="685828"/>
    <lineage>
        <taxon>Bacteria</taxon>
        <taxon>Bacillati</taxon>
        <taxon>Armatimonadota</taxon>
        <taxon>Armatimonadia</taxon>
        <taxon>Armatimonadales</taxon>
        <taxon>Armatimonadaceae</taxon>
        <taxon>Armatimonas</taxon>
    </lineage>
</organism>
<keyword evidence="3" id="KW-1185">Reference proteome</keyword>
<evidence type="ECO:0000256" key="1">
    <source>
        <dbReference type="SAM" id="SignalP"/>
    </source>
</evidence>
<protein>
    <recommendedName>
        <fullName evidence="4">DUF1552 domain-containing protein</fullName>
    </recommendedName>
</protein>
<feature type="chain" id="PRO_5031245536" description="DUF1552 domain-containing protein" evidence="1">
    <location>
        <begin position="27"/>
        <end position="458"/>
    </location>
</feature>
<evidence type="ECO:0000313" key="2">
    <source>
        <dbReference type="EMBL" id="MBB6053511.1"/>
    </source>
</evidence>
<dbReference type="EMBL" id="JACHGW010000007">
    <property type="protein sequence ID" value="MBB6053511.1"/>
    <property type="molecule type" value="Genomic_DNA"/>
</dbReference>
<keyword evidence="1" id="KW-0732">Signal</keyword>
<evidence type="ECO:0000313" key="3">
    <source>
        <dbReference type="Proteomes" id="UP000520814"/>
    </source>
</evidence>
<reference evidence="2 3" key="1">
    <citation type="submission" date="2020-08" db="EMBL/GenBank/DDBJ databases">
        <title>Genomic Encyclopedia of Type Strains, Phase IV (KMG-IV): sequencing the most valuable type-strain genomes for metagenomic binning, comparative biology and taxonomic classification.</title>
        <authorList>
            <person name="Goeker M."/>
        </authorList>
    </citation>
    <scope>NUCLEOTIDE SEQUENCE [LARGE SCALE GENOMIC DNA]</scope>
    <source>
        <strain evidence="2 3">DSM 23562</strain>
    </source>
</reference>
<evidence type="ECO:0008006" key="4">
    <source>
        <dbReference type="Google" id="ProtNLM"/>
    </source>
</evidence>
<dbReference type="Pfam" id="PF07586">
    <property type="entry name" value="HXXSHH"/>
    <property type="match status" value="1"/>
</dbReference>
<dbReference type="AlphaFoldDB" id="A0A7W9SVL8"/>
<accession>A0A7W9SVL8</accession>
<dbReference type="InterPro" id="IPR011447">
    <property type="entry name" value="DUF1552"/>
</dbReference>
<proteinExistence type="predicted"/>